<evidence type="ECO:0000313" key="17">
    <source>
        <dbReference type="Proteomes" id="UP000006190"/>
    </source>
</evidence>
<keyword evidence="8 13" id="KW-0862">Zinc</keyword>
<dbReference type="RefSeq" id="WP_006308109.1">
    <property type="nucleotide sequence ID" value="NZ_JH601133.1"/>
</dbReference>
<evidence type="ECO:0000256" key="12">
    <source>
        <dbReference type="PIRSR" id="PIRSR606262-1"/>
    </source>
</evidence>
<comment type="cofactor">
    <cofactor evidence="1 13 14">
        <name>Zn(2+)</name>
        <dbReference type="ChEBI" id="CHEBI:29105"/>
    </cofactor>
</comment>
<feature type="active site" description="Proton donor" evidence="12">
    <location>
        <position position="60"/>
    </location>
</feature>
<dbReference type="PROSITE" id="PS51747">
    <property type="entry name" value="CYT_DCMP_DEAMINASES_2"/>
    <property type="match status" value="1"/>
</dbReference>
<dbReference type="GO" id="GO:0004126">
    <property type="term" value="F:cytidine deaminase activity"/>
    <property type="evidence" value="ECO:0007669"/>
    <property type="project" value="UniProtKB-UniRule"/>
</dbReference>
<dbReference type="GO" id="GO:0072527">
    <property type="term" value="P:pyrimidine-containing compound metabolic process"/>
    <property type="evidence" value="ECO:0007669"/>
    <property type="project" value="UniProtKB-ARBA"/>
</dbReference>
<protein>
    <recommendedName>
        <fullName evidence="5 14">Cytidine deaminase</fullName>
        <ecNumber evidence="4 14">3.5.4.5</ecNumber>
    </recommendedName>
    <alternativeName>
        <fullName evidence="9 14">Cytidine aminohydrolase</fullName>
    </alternativeName>
</protein>
<accession>H3NH85</accession>
<dbReference type="InterPro" id="IPR002125">
    <property type="entry name" value="CMP_dCMP_dom"/>
</dbReference>
<comment type="catalytic activity">
    <reaction evidence="11 14">
        <text>cytidine + H2O + H(+) = uridine + NH4(+)</text>
        <dbReference type="Rhea" id="RHEA:16069"/>
        <dbReference type="ChEBI" id="CHEBI:15377"/>
        <dbReference type="ChEBI" id="CHEBI:15378"/>
        <dbReference type="ChEBI" id="CHEBI:16704"/>
        <dbReference type="ChEBI" id="CHEBI:17562"/>
        <dbReference type="ChEBI" id="CHEBI:28938"/>
        <dbReference type="EC" id="3.5.4.5"/>
    </reaction>
</comment>
<feature type="binding site" evidence="13">
    <location>
        <position position="96"/>
    </location>
    <ligand>
        <name>Zn(2+)</name>
        <dbReference type="ChEBI" id="CHEBI:29105"/>
        <note>catalytic</note>
    </ligand>
</feature>
<evidence type="ECO:0000259" key="15">
    <source>
        <dbReference type="PROSITE" id="PS51747"/>
    </source>
</evidence>
<comment type="similarity">
    <text evidence="3 14">Belongs to the cytidine and deoxycytidylate deaminase family.</text>
</comment>
<evidence type="ECO:0000256" key="3">
    <source>
        <dbReference type="ARBA" id="ARBA00006576"/>
    </source>
</evidence>
<dbReference type="FunFam" id="3.40.140.10:FF:000008">
    <property type="entry name" value="Cytidine deaminase"/>
    <property type="match status" value="1"/>
</dbReference>
<dbReference type="EMBL" id="AGEG01000002">
    <property type="protein sequence ID" value="EHR38140.1"/>
    <property type="molecule type" value="Genomic_DNA"/>
</dbReference>
<comment type="function">
    <text evidence="2 14">This enzyme scavenges exogenous and endogenous cytidine and 2'-deoxycytidine for UMP synthesis.</text>
</comment>
<dbReference type="InterPro" id="IPR006262">
    <property type="entry name" value="Cyt_deam_tetra"/>
</dbReference>
<evidence type="ECO:0000256" key="5">
    <source>
        <dbReference type="ARBA" id="ARBA00018266"/>
    </source>
</evidence>
<dbReference type="InterPro" id="IPR050202">
    <property type="entry name" value="Cyt/Deoxycyt_deaminase"/>
</dbReference>
<sequence length="137" mass="15103">MTIKPEVIEDLVSQARLVRDHAYCPYSQFPVGCAILTKDSIVYTGVNVENVSFGATNCAERSAIFTAITEGYRPKFIQAIAVAGETEDFLPPCCICRQVLVEMADPDTPVYLTRKDGKILTTSVADLAPYSFEKLEM</sequence>
<evidence type="ECO:0000256" key="2">
    <source>
        <dbReference type="ARBA" id="ARBA00003949"/>
    </source>
</evidence>
<dbReference type="NCBIfam" id="NF004064">
    <property type="entry name" value="PRK05578.1"/>
    <property type="match status" value="1"/>
</dbReference>
<dbReference type="OrthoDB" id="9795347at2"/>
<dbReference type="GO" id="GO:0055086">
    <property type="term" value="P:nucleobase-containing small molecule metabolic process"/>
    <property type="evidence" value="ECO:0007669"/>
    <property type="project" value="UniProtKB-ARBA"/>
</dbReference>
<dbReference type="Proteomes" id="UP000006190">
    <property type="component" value="Unassembled WGS sequence"/>
</dbReference>
<dbReference type="PROSITE" id="PS00903">
    <property type="entry name" value="CYT_DCMP_DEAMINASES_1"/>
    <property type="match status" value="1"/>
</dbReference>
<dbReference type="STRING" id="883113.HMPREF9708_00224"/>
<feature type="domain" description="CMP/dCMP-type deaminase" evidence="15">
    <location>
        <begin position="6"/>
        <end position="135"/>
    </location>
</feature>
<proteinExistence type="inferred from homology"/>
<keyword evidence="7 14" id="KW-0378">Hydrolase</keyword>
<evidence type="ECO:0000256" key="10">
    <source>
        <dbReference type="ARBA" id="ARBA00049252"/>
    </source>
</evidence>
<dbReference type="SUPFAM" id="SSF53927">
    <property type="entry name" value="Cytidine deaminase-like"/>
    <property type="match status" value="1"/>
</dbReference>
<evidence type="ECO:0000256" key="8">
    <source>
        <dbReference type="ARBA" id="ARBA00022833"/>
    </source>
</evidence>
<dbReference type="GO" id="GO:0005829">
    <property type="term" value="C:cytosol"/>
    <property type="evidence" value="ECO:0007669"/>
    <property type="project" value="TreeGrafter"/>
</dbReference>
<gene>
    <name evidence="16" type="ORF">HMPREF9708_00224</name>
</gene>
<evidence type="ECO:0000256" key="7">
    <source>
        <dbReference type="ARBA" id="ARBA00022801"/>
    </source>
</evidence>
<dbReference type="Pfam" id="PF00383">
    <property type="entry name" value="dCMP_cyt_deam_1"/>
    <property type="match status" value="1"/>
</dbReference>
<feature type="binding site" evidence="13">
    <location>
        <position position="93"/>
    </location>
    <ligand>
        <name>Zn(2+)</name>
        <dbReference type="ChEBI" id="CHEBI:29105"/>
        <note>catalytic</note>
    </ligand>
</feature>
<dbReference type="EC" id="3.5.4.5" evidence="4 14"/>
<keyword evidence="17" id="KW-1185">Reference proteome</keyword>
<dbReference type="InterPro" id="IPR016193">
    <property type="entry name" value="Cytidine_deaminase-like"/>
</dbReference>
<dbReference type="eggNOG" id="COG0295">
    <property type="taxonomic scope" value="Bacteria"/>
</dbReference>
<evidence type="ECO:0000256" key="11">
    <source>
        <dbReference type="ARBA" id="ARBA00049558"/>
    </source>
</evidence>
<dbReference type="GO" id="GO:0042802">
    <property type="term" value="F:identical protein binding"/>
    <property type="evidence" value="ECO:0007669"/>
    <property type="project" value="UniProtKB-ARBA"/>
</dbReference>
<dbReference type="HOGENOM" id="CLU_097262_0_1_9"/>
<dbReference type="PANTHER" id="PTHR11644">
    <property type="entry name" value="CYTIDINE DEAMINASE"/>
    <property type="match status" value="1"/>
</dbReference>
<dbReference type="CDD" id="cd01283">
    <property type="entry name" value="cytidine_deaminase"/>
    <property type="match status" value="1"/>
</dbReference>
<evidence type="ECO:0000256" key="14">
    <source>
        <dbReference type="RuleBase" id="RU364006"/>
    </source>
</evidence>
<reference evidence="16 17" key="1">
    <citation type="submission" date="2012-01" db="EMBL/GenBank/DDBJ databases">
        <title>The Genome Sequence of Facklamia languida CCUG 37842.</title>
        <authorList>
            <consortium name="The Broad Institute Genome Sequencing Platform"/>
            <person name="Earl A."/>
            <person name="Ward D."/>
            <person name="Feldgarden M."/>
            <person name="Gevers D."/>
            <person name="Huys G."/>
            <person name="Young S.K."/>
            <person name="Zeng Q."/>
            <person name="Gargeya S."/>
            <person name="Fitzgerald M."/>
            <person name="Haas B."/>
            <person name="Abouelleil A."/>
            <person name="Alvarado L."/>
            <person name="Arachchi H.M."/>
            <person name="Berlin A."/>
            <person name="Chapman S.B."/>
            <person name="Gearin G."/>
            <person name="Goldberg J."/>
            <person name="Griggs A."/>
            <person name="Gujja S."/>
            <person name="Hansen M."/>
            <person name="Heiman D."/>
            <person name="Howarth C."/>
            <person name="Larimer J."/>
            <person name="Lui A."/>
            <person name="MacDonald P.J.P."/>
            <person name="McCowen C."/>
            <person name="Montmayeur A."/>
            <person name="Murphy C."/>
            <person name="Neiman D."/>
            <person name="Pearson M."/>
            <person name="Priest M."/>
            <person name="Roberts A."/>
            <person name="Saif S."/>
            <person name="Shea T."/>
            <person name="Sisk P."/>
            <person name="Stolte C."/>
            <person name="Sykes S."/>
            <person name="Wortman J."/>
            <person name="Nusbaum C."/>
            <person name="Birren B."/>
        </authorList>
    </citation>
    <scope>NUCLEOTIDE SEQUENCE [LARGE SCALE GENOMIC DNA]</scope>
    <source>
        <strain evidence="16 17">CCUG 37842</strain>
    </source>
</reference>
<evidence type="ECO:0000256" key="6">
    <source>
        <dbReference type="ARBA" id="ARBA00022723"/>
    </source>
</evidence>
<dbReference type="Gene3D" id="3.40.140.10">
    <property type="entry name" value="Cytidine Deaminase, domain 2"/>
    <property type="match status" value="1"/>
</dbReference>
<feature type="binding site" evidence="13">
    <location>
        <position position="58"/>
    </location>
    <ligand>
        <name>Zn(2+)</name>
        <dbReference type="ChEBI" id="CHEBI:29105"/>
        <note>catalytic</note>
    </ligand>
</feature>
<name>H3NH85_9LACT</name>
<evidence type="ECO:0000256" key="9">
    <source>
        <dbReference type="ARBA" id="ARBA00032005"/>
    </source>
</evidence>
<evidence type="ECO:0000256" key="4">
    <source>
        <dbReference type="ARBA" id="ARBA00012783"/>
    </source>
</evidence>
<comment type="catalytic activity">
    <reaction evidence="10 14">
        <text>2'-deoxycytidine + H2O + H(+) = 2'-deoxyuridine + NH4(+)</text>
        <dbReference type="Rhea" id="RHEA:13433"/>
        <dbReference type="ChEBI" id="CHEBI:15377"/>
        <dbReference type="ChEBI" id="CHEBI:15378"/>
        <dbReference type="ChEBI" id="CHEBI:15698"/>
        <dbReference type="ChEBI" id="CHEBI:16450"/>
        <dbReference type="ChEBI" id="CHEBI:28938"/>
        <dbReference type="EC" id="3.5.4.5"/>
    </reaction>
</comment>
<keyword evidence="6 13" id="KW-0479">Metal-binding</keyword>
<evidence type="ECO:0000313" key="16">
    <source>
        <dbReference type="EMBL" id="EHR38140.1"/>
    </source>
</evidence>
<dbReference type="PATRIC" id="fig|883113.3.peg.224"/>
<dbReference type="PANTHER" id="PTHR11644:SF2">
    <property type="entry name" value="CYTIDINE DEAMINASE"/>
    <property type="match status" value="1"/>
</dbReference>
<dbReference type="NCBIfam" id="TIGR01354">
    <property type="entry name" value="cyt_deam_tetra"/>
    <property type="match status" value="1"/>
</dbReference>
<evidence type="ECO:0000256" key="1">
    <source>
        <dbReference type="ARBA" id="ARBA00001947"/>
    </source>
</evidence>
<comment type="caution">
    <text evidence="16">The sequence shown here is derived from an EMBL/GenBank/DDBJ whole genome shotgun (WGS) entry which is preliminary data.</text>
</comment>
<dbReference type="InterPro" id="IPR016192">
    <property type="entry name" value="APOBEC/CMP_deaminase_Zn-bd"/>
</dbReference>
<organism evidence="16 17">
    <name type="scientific">Facklamia languida CCUG 37842</name>
    <dbReference type="NCBI Taxonomy" id="883113"/>
    <lineage>
        <taxon>Bacteria</taxon>
        <taxon>Bacillati</taxon>
        <taxon>Bacillota</taxon>
        <taxon>Bacilli</taxon>
        <taxon>Lactobacillales</taxon>
        <taxon>Aerococcaceae</taxon>
        <taxon>Facklamia</taxon>
    </lineage>
</organism>
<dbReference type="GO" id="GO:0008270">
    <property type="term" value="F:zinc ion binding"/>
    <property type="evidence" value="ECO:0007669"/>
    <property type="project" value="UniProtKB-UniRule"/>
</dbReference>
<evidence type="ECO:0000256" key="13">
    <source>
        <dbReference type="PIRSR" id="PIRSR606262-3"/>
    </source>
</evidence>
<dbReference type="AlphaFoldDB" id="H3NH85"/>